<dbReference type="HOGENOM" id="CLU_891658_0_0_1"/>
<dbReference type="GO" id="GO:0005525">
    <property type="term" value="F:GTP binding"/>
    <property type="evidence" value="ECO:0007669"/>
    <property type="project" value="UniProtKB-KW"/>
</dbReference>
<dbReference type="RefSeq" id="XP_014563147.1">
    <property type="nucleotide sequence ID" value="XM_014707661.1"/>
</dbReference>
<dbReference type="PANTHER" id="PTHR11089">
    <property type="entry name" value="GTP-BINDING PROTEIN-RELATED"/>
    <property type="match status" value="1"/>
</dbReference>
<dbReference type="InParanoid" id="A0A0B2UJE7"/>
<keyword evidence="4" id="KW-1185">Reference proteome</keyword>
<evidence type="ECO:0000313" key="4">
    <source>
        <dbReference type="Proteomes" id="UP000031056"/>
    </source>
</evidence>
<comment type="caution">
    <text evidence="3">The sequence shown here is derived from an EMBL/GenBank/DDBJ whole genome shotgun (WGS) entry which is preliminary data.</text>
</comment>
<dbReference type="VEuPathDB" id="MicrosporidiaDB:M896_090290"/>
<keyword evidence="2" id="KW-0342">GTP-binding</keyword>
<protein>
    <submittedName>
        <fullName evidence="3">Putative GTPase</fullName>
    </submittedName>
</protein>
<sequence>MGVKKKQSRRLTTRKRKSILKKLKVDQIKKIRSNKKMMAKVERIPASVLKTDEEIMQLEEIKRLSKIRKTEYEEKMRNTVKVVEYVEQIEKMISKCETVVEVIDARDVESSRRMDVEQMVIERGIKLVIMLNFVEYVPKDVVESLKNDLCKKVGEAMIRTPEENDWVEEGMKIGVFGNSKCGKNFVIEKISINSGIIMNVAMTVSVPPKEVCALSIIRGCHSLSDVPFRKYINMITEMIDRNEVARHYKICGFESGDEMLECICMEYGIDRDDENVKFLEAGNRFLEEFHRNKILFWKGIDGKVCFEFVSTG</sequence>
<evidence type="ECO:0000256" key="2">
    <source>
        <dbReference type="ARBA" id="ARBA00023134"/>
    </source>
</evidence>
<dbReference type="AlphaFoldDB" id="A0A0B2UJE7"/>
<dbReference type="EMBL" id="JOKQ01000009">
    <property type="protein sequence ID" value="KHN69105.1"/>
    <property type="molecule type" value="Genomic_DNA"/>
</dbReference>
<evidence type="ECO:0000256" key="1">
    <source>
        <dbReference type="ARBA" id="ARBA00022741"/>
    </source>
</evidence>
<dbReference type="InterPro" id="IPR050755">
    <property type="entry name" value="TRAFAC_YlqF/YawG_RiboMat"/>
</dbReference>
<dbReference type="SUPFAM" id="SSF52540">
    <property type="entry name" value="P-loop containing nucleoside triphosphate hydrolases"/>
    <property type="match status" value="1"/>
</dbReference>
<dbReference type="GeneID" id="26262243"/>
<reference evidence="3 4" key="1">
    <citation type="journal article" date="2014" name="MBio">
        <title>The Ordospora colligata genome; evolution of extreme reduction in microsporidia and host-to-parasite horizontal gene transfer.</title>
        <authorList>
            <person name="Pombert J.-F."/>
            <person name="Haag K.L."/>
            <person name="Beidas S."/>
            <person name="Ebert D."/>
            <person name="Keeling P.J."/>
        </authorList>
    </citation>
    <scope>NUCLEOTIDE SEQUENCE [LARGE SCALE GENOMIC DNA]</scope>
    <source>
        <strain evidence="3 4">OC4</strain>
    </source>
</reference>
<dbReference type="Proteomes" id="UP000031056">
    <property type="component" value="Unassembled WGS sequence"/>
</dbReference>
<dbReference type="InterPro" id="IPR027417">
    <property type="entry name" value="P-loop_NTPase"/>
</dbReference>
<name>A0A0B2UJE7_9MICR</name>
<proteinExistence type="predicted"/>
<dbReference type="PANTHER" id="PTHR11089:SF30">
    <property type="entry name" value="GUANINE NUCLEOTIDE-BINDING PROTEIN-LIKE 3 HOMOLOG"/>
    <property type="match status" value="1"/>
</dbReference>
<evidence type="ECO:0000313" key="3">
    <source>
        <dbReference type="EMBL" id="KHN69105.1"/>
    </source>
</evidence>
<organism evidence="3 4">
    <name type="scientific">Ordospora colligata OC4</name>
    <dbReference type="NCBI Taxonomy" id="1354746"/>
    <lineage>
        <taxon>Eukaryota</taxon>
        <taxon>Fungi</taxon>
        <taxon>Fungi incertae sedis</taxon>
        <taxon>Microsporidia</taxon>
        <taxon>Ordosporidae</taxon>
        <taxon>Ordospora</taxon>
    </lineage>
</organism>
<accession>A0A0B2UJE7</accession>
<dbReference type="OrthoDB" id="444945at2759"/>
<keyword evidence="1" id="KW-0547">Nucleotide-binding</keyword>
<dbReference type="Gene3D" id="3.40.50.300">
    <property type="entry name" value="P-loop containing nucleotide triphosphate hydrolases"/>
    <property type="match status" value="1"/>
</dbReference>
<gene>
    <name evidence="3" type="ORF">M896_090290</name>
</gene>